<dbReference type="PANTHER" id="PTHR46880:SF5">
    <property type="entry name" value="DUF4371 DOMAIN-CONTAINING PROTEIN"/>
    <property type="match status" value="1"/>
</dbReference>
<dbReference type="Proteomes" id="UP001217089">
    <property type="component" value="Unassembled WGS sequence"/>
</dbReference>
<name>A0ABQ9FA37_TEGGR</name>
<dbReference type="EMBL" id="JARBDR010000415">
    <property type="protein sequence ID" value="KAJ8313187.1"/>
    <property type="molecule type" value="Genomic_DNA"/>
</dbReference>
<sequence>MFLPTREFTVSWSRLKGGILKVISPLGVPSVNLDALGKPDWTDFGSGSGERSDWSVRTPGLTYIGSFSLSIVTKDSPYTTANENGLDMGIVYHNDNACRRFVKHIYIDLTSTALNNLNKKHSFSLLIDGATDSLLTENELIYIRTVEDGGVPVNHYISCEDIKNANVKGILKTIDNAFEKSNIDNWKEKVVGFGSDGASVNLGFKGGVAALLKHDVPHLISVHCVAHRLELAANNAIKHHAFMSDLQDMLQNVYKQYHYSPKGEI</sequence>
<dbReference type="PANTHER" id="PTHR46880">
    <property type="entry name" value="RAS-ASSOCIATING DOMAIN-CONTAINING PROTEIN"/>
    <property type="match status" value="1"/>
</dbReference>
<evidence type="ECO:0008006" key="3">
    <source>
        <dbReference type="Google" id="ProtNLM"/>
    </source>
</evidence>
<gene>
    <name evidence="1" type="ORF">KUTeg_009267</name>
</gene>
<evidence type="ECO:0000313" key="2">
    <source>
        <dbReference type="Proteomes" id="UP001217089"/>
    </source>
</evidence>
<protein>
    <recommendedName>
        <fullName evidence="3">DUF4371 domain-containing protein</fullName>
    </recommendedName>
</protein>
<evidence type="ECO:0000313" key="1">
    <source>
        <dbReference type="EMBL" id="KAJ8313187.1"/>
    </source>
</evidence>
<accession>A0ABQ9FA37</accession>
<keyword evidence="2" id="KW-1185">Reference proteome</keyword>
<reference evidence="1 2" key="1">
    <citation type="submission" date="2022-12" db="EMBL/GenBank/DDBJ databases">
        <title>Chromosome-level genome of Tegillarca granosa.</title>
        <authorList>
            <person name="Kim J."/>
        </authorList>
    </citation>
    <scope>NUCLEOTIDE SEQUENCE [LARGE SCALE GENOMIC DNA]</scope>
    <source>
        <strain evidence="1">Teg-2019</strain>
        <tissue evidence="1">Adductor muscle</tissue>
    </source>
</reference>
<comment type="caution">
    <text evidence="1">The sequence shown here is derived from an EMBL/GenBank/DDBJ whole genome shotgun (WGS) entry which is preliminary data.</text>
</comment>
<proteinExistence type="predicted"/>
<organism evidence="1 2">
    <name type="scientific">Tegillarca granosa</name>
    <name type="common">Malaysian cockle</name>
    <name type="synonym">Anadara granosa</name>
    <dbReference type="NCBI Taxonomy" id="220873"/>
    <lineage>
        <taxon>Eukaryota</taxon>
        <taxon>Metazoa</taxon>
        <taxon>Spiralia</taxon>
        <taxon>Lophotrochozoa</taxon>
        <taxon>Mollusca</taxon>
        <taxon>Bivalvia</taxon>
        <taxon>Autobranchia</taxon>
        <taxon>Pteriomorphia</taxon>
        <taxon>Arcoida</taxon>
        <taxon>Arcoidea</taxon>
        <taxon>Arcidae</taxon>
        <taxon>Tegillarca</taxon>
    </lineage>
</organism>